<name>A0A8H2WB92_9AGAM</name>
<evidence type="ECO:0000256" key="1">
    <source>
        <dbReference type="ARBA" id="ARBA00022679"/>
    </source>
</evidence>
<evidence type="ECO:0000313" key="3">
    <source>
        <dbReference type="Proteomes" id="UP000663826"/>
    </source>
</evidence>
<proteinExistence type="predicted"/>
<dbReference type="EMBL" id="CAJMWQ010000277">
    <property type="protein sequence ID" value="CAE6350120.1"/>
    <property type="molecule type" value="Genomic_DNA"/>
</dbReference>
<reference evidence="2" key="1">
    <citation type="submission" date="2021-01" db="EMBL/GenBank/DDBJ databases">
        <authorList>
            <person name="Kaushik A."/>
        </authorList>
    </citation>
    <scope>NUCLEOTIDE SEQUENCE</scope>
    <source>
        <strain evidence="2">AG1-1B</strain>
    </source>
</reference>
<dbReference type="CDD" id="cd03784">
    <property type="entry name" value="GT1_Gtf-like"/>
    <property type="match status" value="1"/>
</dbReference>
<dbReference type="GO" id="GO:0008194">
    <property type="term" value="F:UDP-glycosyltransferase activity"/>
    <property type="evidence" value="ECO:0007669"/>
    <property type="project" value="InterPro"/>
</dbReference>
<dbReference type="PANTHER" id="PTHR48050:SF13">
    <property type="entry name" value="STEROL 3-BETA-GLUCOSYLTRANSFERASE UGT80A2"/>
    <property type="match status" value="1"/>
</dbReference>
<dbReference type="Gene3D" id="3.40.50.2000">
    <property type="entry name" value="Glycogen Phosphorylase B"/>
    <property type="match status" value="2"/>
</dbReference>
<dbReference type="SUPFAM" id="SSF53756">
    <property type="entry name" value="UDP-Glycosyltransferase/glycogen phosphorylase"/>
    <property type="match status" value="1"/>
</dbReference>
<dbReference type="AlphaFoldDB" id="A0A8H2WB92"/>
<dbReference type="InterPro" id="IPR050426">
    <property type="entry name" value="Glycosyltransferase_28"/>
</dbReference>
<accession>A0A8H2WB92</accession>
<dbReference type="InterPro" id="IPR002213">
    <property type="entry name" value="UDP_glucos_trans"/>
</dbReference>
<keyword evidence="1" id="KW-0808">Transferase</keyword>
<gene>
    <name evidence="2" type="ORF">RDB_LOCUS6981</name>
</gene>
<dbReference type="PANTHER" id="PTHR48050">
    <property type="entry name" value="STEROL 3-BETA-GLUCOSYLTRANSFERASE"/>
    <property type="match status" value="1"/>
</dbReference>
<organism evidence="2 3">
    <name type="scientific">Rhizoctonia solani</name>
    <dbReference type="NCBI Taxonomy" id="456999"/>
    <lineage>
        <taxon>Eukaryota</taxon>
        <taxon>Fungi</taxon>
        <taxon>Dikarya</taxon>
        <taxon>Basidiomycota</taxon>
        <taxon>Agaricomycotina</taxon>
        <taxon>Agaricomycetes</taxon>
        <taxon>Cantharellales</taxon>
        <taxon>Ceratobasidiaceae</taxon>
        <taxon>Rhizoctonia</taxon>
    </lineage>
</organism>
<comment type="caution">
    <text evidence="2">The sequence shown here is derived from an EMBL/GenBank/DDBJ whole genome shotgun (WGS) entry which is preliminary data.</text>
</comment>
<dbReference type="Proteomes" id="UP000663826">
    <property type="component" value="Unassembled WGS sequence"/>
</dbReference>
<evidence type="ECO:0008006" key="4">
    <source>
        <dbReference type="Google" id="ProtNLM"/>
    </source>
</evidence>
<evidence type="ECO:0000313" key="2">
    <source>
        <dbReference type="EMBL" id="CAE6350120.1"/>
    </source>
</evidence>
<protein>
    <recommendedName>
        <fullName evidence="4">Glycosyltransferase family 28 N-terminal domain-containing protein</fullName>
    </recommendedName>
</protein>
<sequence length="541" mass="58743">MTNGDIGKKQKMVAEILEGCYQSCIEPDDDTKAIFVADAIISNPPTFAHIHCAEALGIPLLLSFTMPWCPTTAFPHPLVNVLQRGSTEANVLNYYSYGLVDLMTWQGYTKHLCAEDLVGFYFLDLAKDYQPPQDLVDFLNAGPPPIYIGFGSIVLENPMRITETILAGVAQAGVRAIISPGWGGLDENMIKSAGQHVFALGNVPHDWLFQYPWWAAQIARRGAGPSPLDHKKLTSDIFASAVQVALSPSSLSAAREVGKMIMREDGAEKGVESFHRHLPLLNMRCDLTPNRVAVWYSAKHKLRLSVFAAQVLAEAKHIKLKKLKLHRSREYNPYVEAVDPVTGTVIPALRSLNNMGRGLVKVPTKPGKGIAQFTRASVRGVQGTLQGAAEGISNMPKLYGSEVREHKRVTGIGSGIAQGTKGLVLGVYDGISDFVTEPVKGLKNDGFYGAIGGLGVGTLNLVTKPVGGALQFVSMPIEGTAISFSHKEIEKDRIVARQAEGIVASERASLQERSAVIEAFVEYKAKRKRDKKGKNKCKTAA</sequence>